<feature type="coiled-coil region" evidence="2">
    <location>
        <begin position="193"/>
        <end position="248"/>
    </location>
</feature>
<feature type="region of interest" description="Disordered" evidence="3">
    <location>
        <begin position="148"/>
        <end position="172"/>
    </location>
</feature>
<feature type="region of interest" description="Disordered" evidence="3">
    <location>
        <begin position="355"/>
        <end position="374"/>
    </location>
</feature>
<protein>
    <recommendedName>
        <fullName evidence="4">Centromere protein J C-terminal domain-containing protein</fullName>
    </recommendedName>
</protein>
<organism evidence="5 6">
    <name type="scientific">Paramecium sonneborni</name>
    <dbReference type="NCBI Taxonomy" id="65129"/>
    <lineage>
        <taxon>Eukaryota</taxon>
        <taxon>Sar</taxon>
        <taxon>Alveolata</taxon>
        <taxon>Ciliophora</taxon>
        <taxon>Intramacronucleata</taxon>
        <taxon>Oligohymenophorea</taxon>
        <taxon>Peniculida</taxon>
        <taxon>Parameciidae</taxon>
        <taxon>Paramecium</taxon>
    </lineage>
</organism>
<evidence type="ECO:0000259" key="4">
    <source>
        <dbReference type="Pfam" id="PF07202"/>
    </source>
</evidence>
<accession>A0A8S1M0C0</accession>
<sequence length="583" mass="69102">MQFTNLEEYLSTRMQEMSKFYSQLNIPIFDDIKFNVKVKEEKNENRSQKLQEYKQEASQNSFMNEFIEEAQNQQNQYTDIFDEIPIKGAQKPFEQLLQDQGIVEHEKKDKKEFLKKGTRQFLSNAQTRSELSKREHQEILKLNNENLAEQQQQQQQQPKKMPVNFLQKGKGKQCTQKVNDSLLDHTKNDESIIQQQNDDKNELKKERQLLEQQQKELQKLKIQQQKQLEQEKQEFEKWKEEEKKKIERITKKHYTIQQQRQQQLTTKQLEELDYLRKKVAQQNEEIKELKFQLEKQQLQQMSSVQNTSTHNINKLIAQSSPQSNYSTKASNASENKGNSYAIMHNKQGCINEEEEFDSQNGEDQNSYQNGDSYEQEKIKIDITQLKNEPKISIDMINDQIDESEFEFQNNKYYKEYLDYLKQDDKVIQQTQSADGKISRTYQSGKKEAVFNNGVKREIFSNGFTIVHFTNKDKKQTLPDGKIIYYFGQAKTTQITIQNGPQIYRFSNNQIEIHFQNGEKQIRFSDGTKKYIYPNGEEETLFSDGIFQKVDVNKVKYIEYPDGKIETTYPDGKVENLSPKKQYN</sequence>
<dbReference type="Proteomes" id="UP000692954">
    <property type="component" value="Unassembled WGS sequence"/>
</dbReference>
<dbReference type="InterPro" id="IPR009852">
    <property type="entry name" value="CENPJ_C_dom"/>
</dbReference>
<dbReference type="Pfam" id="PF07202">
    <property type="entry name" value="Tcp10_C"/>
    <property type="match status" value="1"/>
</dbReference>
<dbReference type="PANTHER" id="PTHR10331">
    <property type="entry name" value="T COMPLEX PROTEIN 10"/>
    <property type="match status" value="1"/>
</dbReference>
<evidence type="ECO:0000313" key="5">
    <source>
        <dbReference type="EMBL" id="CAD8068304.1"/>
    </source>
</evidence>
<evidence type="ECO:0000256" key="3">
    <source>
        <dbReference type="SAM" id="MobiDB-lite"/>
    </source>
</evidence>
<keyword evidence="2" id="KW-0175">Coiled coil</keyword>
<name>A0A8S1M0C0_9CILI</name>
<dbReference type="AlphaFoldDB" id="A0A8S1M0C0"/>
<feature type="compositionally biased region" description="Polar residues" evidence="3">
    <location>
        <begin position="358"/>
        <end position="372"/>
    </location>
</feature>
<dbReference type="PANTHER" id="PTHR10331:SF6">
    <property type="entry name" value="SPINDLE ASSEMBLY ABNORMAL 4"/>
    <property type="match status" value="1"/>
</dbReference>
<keyword evidence="6" id="KW-1185">Reference proteome</keyword>
<evidence type="ECO:0000256" key="2">
    <source>
        <dbReference type="SAM" id="Coils"/>
    </source>
</evidence>
<dbReference type="InterPro" id="IPR026581">
    <property type="entry name" value="TCP10L/CENPJ"/>
</dbReference>
<feature type="region of interest" description="Disordered" evidence="3">
    <location>
        <begin position="317"/>
        <end position="339"/>
    </location>
</feature>
<gene>
    <name evidence="5" type="ORF">PSON_ATCC_30995.1.T0240085</name>
</gene>
<dbReference type="FunFam" id="2.60.450.20:FF:000005">
    <property type="entry name" value="Lyst-interacting protein, putative"/>
    <property type="match status" value="1"/>
</dbReference>
<proteinExistence type="inferred from homology"/>
<evidence type="ECO:0000256" key="1">
    <source>
        <dbReference type="ARBA" id="ARBA00005627"/>
    </source>
</evidence>
<comment type="similarity">
    <text evidence="1">Belongs to the TCP10 family.</text>
</comment>
<dbReference type="OrthoDB" id="10252174at2759"/>
<evidence type="ECO:0000313" key="6">
    <source>
        <dbReference type="Proteomes" id="UP000692954"/>
    </source>
</evidence>
<comment type="caution">
    <text evidence="5">The sequence shown here is derived from an EMBL/GenBank/DDBJ whole genome shotgun (WGS) entry which is preliminary data.</text>
</comment>
<feature type="domain" description="Centromere protein J C-terminal" evidence="4">
    <location>
        <begin position="516"/>
        <end position="544"/>
    </location>
</feature>
<feature type="compositionally biased region" description="Polar residues" evidence="3">
    <location>
        <begin position="317"/>
        <end position="338"/>
    </location>
</feature>
<dbReference type="EMBL" id="CAJJDN010000024">
    <property type="protein sequence ID" value="CAD8068304.1"/>
    <property type="molecule type" value="Genomic_DNA"/>
</dbReference>
<feature type="coiled-coil region" evidence="2">
    <location>
        <begin position="272"/>
        <end position="299"/>
    </location>
</feature>
<reference evidence="5" key="1">
    <citation type="submission" date="2021-01" db="EMBL/GenBank/DDBJ databases">
        <authorList>
            <consortium name="Genoscope - CEA"/>
            <person name="William W."/>
        </authorList>
    </citation>
    <scope>NUCLEOTIDE SEQUENCE</scope>
</reference>